<dbReference type="AlphaFoldDB" id="A0A3D9I0C0"/>
<dbReference type="Proteomes" id="UP000256977">
    <property type="component" value="Unassembled WGS sequence"/>
</dbReference>
<evidence type="ECO:0000259" key="2">
    <source>
        <dbReference type="Pfam" id="PF07670"/>
    </source>
</evidence>
<dbReference type="PANTHER" id="PTHR35793">
    <property type="entry name" value="INNER MEMBRANE PROTEIN YJIG"/>
    <property type="match status" value="1"/>
</dbReference>
<dbReference type="RefSeq" id="WP_116065259.1">
    <property type="nucleotide sequence ID" value="NZ_QRDZ01000044.1"/>
</dbReference>
<keyword evidence="4" id="KW-1185">Reference proteome</keyword>
<dbReference type="OrthoDB" id="9805623at2"/>
<evidence type="ECO:0000313" key="3">
    <source>
        <dbReference type="EMBL" id="RED55194.1"/>
    </source>
</evidence>
<gene>
    <name evidence="3" type="ORF">DFP98_14437</name>
</gene>
<organism evidence="3 4">
    <name type="scientific">Cohnella phaseoli</name>
    <dbReference type="NCBI Taxonomy" id="456490"/>
    <lineage>
        <taxon>Bacteria</taxon>
        <taxon>Bacillati</taxon>
        <taxon>Bacillota</taxon>
        <taxon>Bacilli</taxon>
        <taxon>Bacillales</taxon>
        <taxon>Paenibacillaceae</taxon>
        <taxon>Cohnella</taxon>
    </lineage>
</organism>
<feature type="domain" description="Nucleoside transporter/FeoB GTPase Gate" evidence="2">
    <location>
        <begin position="47"/>
        <end position="147"/>
    </location>
</feature>
<sequence length="179" mass="18967">MISIIQIVSTWTIPVLIAFIPLYASLRKVPVYETFVDGAKDGFGTAIGIIPHLVGMMTAIGMFRASGALDALIGVIRPALELIGIPSDVLPLALLRPITGAGSLAFVTDLIKEQGPDSFAARVASTIQGSTDTTLYVLTVYFGAIGIRNARYALKVGLFSDLVGFFAAVFACWLLFGLV</sequence>
<accession>A0A3D9I0C0</accession>
<evidence type="ECO:0000313" key="4">
    <source>
        <dbReference type="Proteomes" id="UP000256977"/>
    </source>
</evidence>
<dbReference type="GO" id="GO:0005886">
    <property type="term" value="C:plasma membrane"/>
    <property type="evidence" value="ECO:0007669"/>
    <property type="project" value="TreeGrafter"/>
</dbReference>
<dbReference type="InterPro" id="IPR052549">
    <property type="entry name" value="SpmB"/>
</dbReference>
<keyword evidence="1" id="KW-1133">Transmembrane helix</keyword>
<dbReference type="InterPro" id="IPR011642">
    <property type="entry name" value="Gate_dom"/>
</dbReference>
<keyword evidence="1" id="KW-0472">Membrane</keyword>
<feature type="transmembrane region" description="Helical" evidence="1">
    <location>
        <begin position="7"/>
        <end position="26"/>
    </location>
</feature>
<protein>
    <submittedName>
        <fullName evidence="3">Spore maturation protein B</fullName>
    </submittedName>
</protein>
<comment type="caution">
    <text evidence="3">The sequence shown here is derived from an EMBL/GenBank/DDBJ whole genome shotgun (WGS) entry which is preliminary data.</text>
</comment>
<reference evidence="3 4" key="1">
    <citation type="submission" date="2018-07" db="EMBL/GenBank/DDBJ databases">
        <title>Genomic Encyclopedia of Type Strains, Phase III (KMG-III): the genomes of soil and plant-associated and newly described type strains.</title>
        <authorList>
            <person name="Whitman W."/>
        </authorList>
    </citation>
    <scope>NUCLEOTIDE SEQUENCE [LARGE SCALE GENOMIC DNA]</scope>
    <source>
        <strain evidence="3 4">CECT 7287</strain>
    </source>
</reference>
<dbReference type="EMBL" id="QRDZ01000044">
    <property type="protein sequence ID" value="RED55194.1"/>
    <property type="molecule type" value="Genomic_DNA"/>
</dbReference>
<feature type="transmembrane region" description="Helical" evidence="1">
    <location>
        <begin position="156"/>
        <end position="176"/>
    </location>
</feature>
<dbReference type="PANTHER" id="PTHR35793:SF2">
    <property type="entry name" value="INNER MEMBRANE PROTEIN YJIG"/>
    <property type="match status" value="1"/>
</dbReference>
<proteinExistence type="predicted"/>
<name>A0A3D9I0C0_9BACL</name>
<keyword evidence="1" id="KW-0812">Transmembrane</keyword>
<evidence type="ECO:0000256" key="1">
    <source>
        <dbReference type="SAM" id="Phobius"/>
    </source>
</evidence>
<feature type="transmembrane region" description="Helical" evidence="1">
    <location>
        <begin position="46"/>
        <end position="63"/>
    </location>
</feature>
<dbReference type="Pfam" id="PF07670">
    <property type="entry name" value="Gate"/>
    <property type="match status" value="1"/>
</dbReference>